<dbReference type="OrthoDB" id="5588846at2759"/>
<organism evidence="6 7">
    <name type="scientific">Dinothrombium tinctorium</name>
    <dbReference type="NCBI Taxonomy" id="1965070"/>
    <lineage>
        <taxon>Eukaryota</taxon>
        <taxon>Metazoa</taxon>
        <taxon>Ecdysozoa</taxon>
        <taxon>Arthropoda</taxon>
        <taxon>Chelicerata</taxon>
        <taxon>Arachnida</taxon>
        <taxon>Acari</taxon>
        <taxon>Acariformes</taxon>
        <taxon>Trombidiformes</taxon>
        <taxon>Prostigmata</taxon>
        <taxon>Anystina</taxon>
        <taxon>Parasitengona</taxon>
        <taxon>Trombidioidea</taxon>
        <taxon>Trombidiidae</taxon>
        <taxon>Dinothrombium</taxon>
    </lineage>
</organism>
<feature type="domain" description="MIR" evidence="5">
    <location>
        <begin position="143"/>
        <end position="197"/>
    </location>
</feature>
<protein>
    <submittedName>
        <fullName evidence="6">Stromal cell-derived factor 2-like protein</fullName>
    </submittedName>
</protein>
<dbReference type="SMART" id="SM00472">
    <property type="entry name" value="MIR"/>
    <property type="match status" value="3"/>
</dbReference>
<name>A0A3S4RKS2_9ACAR</name>
<dbReference type="PANTHER" id="PTHR46809:SF2">
    <property type="entry name" value="GH21273P"/>
    <property type="match status" value="1"/>
</dbReference>
<accession>A0A3S4RKS2</accession>
<dbReference type="Gene3D" id="2.80.10.50">
    <property type="match status" value="1"/>
</dbReference>
<keyword evidence="3" id="KW-0677">Repeat</keyword>
<comment type="subcellular location">
    <subcellularLocation>
        <location evidence="1">Secreted</location>
    </subcellularLocation>
</comment>
<dbReference type="InterPro" id="IPR036300">
    <property type="entry name" value="MIR_dom_sf"/>
</dbReference>
<keyword evidence="2 4" id="KW-0732">Signal</keyword>
<evidence type="ECO:0000256" key="3">
    <source>
        <dbReference type="ARBA" id="ARBA00022737"/>
    </source>
</evidence>
<dbReference type="Pfam" id="PF02815">
    <property type="entry name" value="MIR"/>
    <property type="match status" value="1"/>
</dbReference>
<dbReference type="GO" id="GO:0005576">
    <property type="term" value="C:extracellular region"/>
    <property type="evidence" value="ECO:0007669"/>
    <property type="project" value="UniProtKB-SubCell"/>
</dbReference>
<feature type="domain" description="MIR" evidence="5">
    <location>
        <begin position="25"/>
        <end position="79"/>
    </location>
</feature>
<feature type="signal peptide" evidence="4">
    <location>
        <begin position="1"/>
        <end position="20"/>
    </location>
</feature>
<gene>
    <name evidence="6" type="ORF">B4U79_14347</name>
</gene>
<sequence length="213" mass="24028">MKLTFIFSFIYLNTINVSFATRVLYPYVTCGSIIKLVNEYYRVRLHSHDVKYGSGSGQQSVTGNENKEDTNSYWTVKGQHGEHCTRGKPIECGSVVRLEHLQTGKNLHSHLFSSPLSGNQEISAFGKNGEGDIGDNWTITCSGEFWERGVNVRFKHVDTDMWLSTSSRSYGRPISGQMEVVGVSRSDSSSHWHTADGIFIKPTDEKEMRHDEL</sequence>
<evidence type="ECO:0000313" key="6">
    <source>
        <dbReference type="EMBL" id="RWS17372.1"/>
    </source>
</evidence>
<feature type="chain" id="PRO_5018788667" evidence="4">
    <location>
        <begin position="21"/>
        <end position="213"/>
    </location>
</feature>
<proteinExistence type="predicted"/>
<dbReference type="AlphaFoldDB" id="A0A3S4RKS2"/>
<dbReference type="PROSITE" id="PS50919">
    <property type="entry name" value="MIR"/>
    <property type="match status" value="3"/>
</dbReference>
<keyword evidence="7" id="KW-1185">Reference proteome</keyword>
<evidence type="ECO:0000259" key="5">
    <source>
        <dbReference type="PROSITE" id="PS50919"/>
    </source>
</evidence>
<dbReference type="GO" id="GO:0032991">
    <property type="term" value="C:protein-containing complex"/>
    <property type="evidence" value="ECO:0007669"/>
    <property type="project" value="UniProtKB-ARBA"/>
</dbReference>
<dbReference type="FunFam" id="2.80.10.50:FF:000023">
    <property type="entry name" value="Stromal cell-derived factor 2-like 1"/>
    <property type="match status" value="1"/>
</dbReference>
<feature type="domain" description="MIR" evidence="5">
    <location>
        <begin position="87"/>
        <end position="142"/>
    </location>
</feature>
<reference evidence="6 7" key="1">
    <citation type="journal article" date="2018" name="Gigascience">
        <title>Genomes of trombidid mites reveal novel predicted allergens and laterally-transferred genes associated with secondary metabolism.</title>
        <authorList>
            <person name="Dong X."/>
            <person name="Chaisiri K."/>
            <person name="Xia D."/>
            <person name="Armstrong S.D."/>
            <person name="Fang Y."/>
            <person name="Donnelly M.J."/>
            <person name="Kadowaki T."/>
            <person name="McGarry J.W."/>
            <person name="Darby A.C."/>
            <person name="Makepeace B.L."/>
        </authorList>
    </citation>
    <scope>NUCLEOTIDE SEQUENCE [LARGE SCALE GENOMIC DNA]</scope>
    <source>
        <strain evidence="6">UoL-WK</strain>
    </source>
</reference>
<dbReference type="InterPro" id="IPR016093">
    <property type="entry name" value="MIR_motif"/>
</dbReference>
<evidence type="ECO:0000256" key="1">
    <source>
        <dbReference type="ARBA" id="ARBA00004613"/>
    </source>
</evidence>
<dbReference type="GO" id="GO:0005783">
    <property type="term" value="C:endoplasmic reticulum"/>
    <property type="evidence" value="ECO:0007669"/>
    <property type="project" value="UniProtKB-ARBA"/>
</dbReference>
<comment type="caution">
    <text evidence="6">The sequence shown here is derived from an EMBL/GenBank/DDBJ whole genome shotgun (WGS) entry which is preliminary data.</text>
</comment>
<dbReference type="STRING" id="1965070.A0A3S4RKS2"/>
<evidence type="ECO:0000313" key="7">
    <source>
        <dbReference type="Proteomes" id="UP000285301"/>
    </source>
</evidence>
<dbReference type="SUPFAM" id="SSF82109">
    <property type="entry name" value="MIR domain"/>
    <property type="match status" value="1"/>
</dbReference>
<dbReference type="CDD" id="cd23293">
    <property type="entry name" value="beta-trefoil_MIR_SDF2_meta"/>
    <property type="match status" value="1"/>
</dbReference>
<dbReference type="EMBL" id="NCKU01000087">
    <property type="protein sequence ID" value="RWS17372.1"/>
    <property type="molecule type" value="Genomic_DNA"/>
</dbReference>
<evidence type="ECO:0000256" key="2">
    <source>
        <dbReference type="ARBA" id="ARBA00022729"/>
    </source>
</evidence>
<dbReference type="PANTHER" id="PTHR46809">
    <property type="entry name" value="STROMAL CELL-DERIVED FACTOR 2-LIKE PROTEIN"/>
    <property type="match status" value="1"/>
</dbReference>
<evidence type="ECO:0000256" key="4">
    <source>
        <dbReference type="SAM" id="SignalP"/>
    </source>
</evidence>
<dbReference type="Proteomes" id="UP000285301">
    <property type="component" value="Unassembled WGS sequence"/>
</dbReference>